<accession>A0A015L6F7</accession>
<keyword evidence="6" id="KW-0472">Membrane</keyword>
<evidence type="ECO:0000256" key="6">
    <source>
        <dbReference type="SAM" id="Phobius"/>
    </source>
</evidence>
<evidence type="ECO:0000313" key="8">
    <source>
        <dbReference type="Proteomes" id="UP000022910"/>
    </source>
</evidence>
<evidence type="ECO:0000313" key="7">
    <source>
        <dbReference type="EMBL" id="EXX50413.1"/>
    </source>
</evidence>
<keyword evidence="5" id="KW-0539">Nucleus</keyword>
<dbReference type="InterPro" id="IPR052035">
    <property type="entry name" value="ZnF_BED_domain_contain"/>
</dbReference>
<protein>
    <recommendedName>
        <fullName evidence="9">Zinc finger bed domain-containing protein 1-like</fullName>
    </recommendedName>
</protein>
<evidence type="ECO:0000256" key="1">
    <source>
        <dbReference type="ARBA" id="ARBA00004123"/>
    </source>
</evidence>
<dbReference type="SUPFAM" id="SSF140996">
    <property type="entry name" value="Hermes dimerisation domain"/>
    <property type="match status" value="1"/>
</dbReference>
<dbReference type="STRING" id="1432141.A0A015L6F7"/>
<keyword evidence="4" id="KW-0862">Zinc</keyword>
<evidence type="ECO:0008006" key="9">
    <source>
        <dbReference type="Google" id="ProtNLM"/>
    </source>
</evidence>
<sequence>MADSSDFYPDEDFNFEIPDVILEQQIEAPGSSEILHEPVVTRKLPVVQRTLSFSTISSGNKEKGKGAELPEINSKYKRKKPSFTQEYFEKEVNDKDGSGIKCGQKYKCRKSGSLTGNLIVHLRDKHNIVSSDDADISKKPRNSKITDFARNHKPHPKHIQKRREEATLKWMLLTNQPFSAVTNEAYKEKMAEFDPSFISPGEKKIRTMVVKSYKFNRENLQNLLTETAENVSLTIDLWSSRAKHGYLGVTATWITSKFEIKDTMLENKYVLFHILVTLLPMNFISVLKHGILEIK</sequence>
<proteinExistence type="predicted"/>
<evidence type="ECO:0000256" key="5">
    <source>
        <dbReference type="ARBA" id="ARBA00023242"/>
    </source>
</evidence>
<keyword evidence="6" id="KW-0812">Transmembrane</keyword>
<dbReference type="AlphaFoldDB" id="A0A015L6F7"/>
<comment type="subcellular location">
    <subcellularLocation>
        <location evidence="1">Nucleus</location>
    </subcellularLocation>
</comment>
<evidence type="ECO:0000256" key="3">
    <source>
        <dbReference type="ARBA" id="ARBA00022771"/>
    </source>
</evidence>
<keyword evidence="6" id="KW-1133">Transmembrane helix</keyword>
<evidence type="ECO:0000256" key="4">
    <source>
        <dbReference type="ARBA" id="ARBA00022833"/>
    </source>
</evidence>
<dbReference type="PANTHER" id="PTHR46481">
    <property type="entry name" value="ZINC FINGER BED DOMAIN-CONTAINING PROTEIN 4"/>
    <property type="match status" value="1"/>
</dbReference>
<dbReference type="GO" id="GO:0005634">
    <property type="term" value="C:nucleus"/>
    <property type="evidence" value="ECO:0007669"/>
    <property type="project" value="UniProtKB-SubCell"/>
</dbReference>
<dbReference type="GO" id="GO:0008270">
    <property type="term" value="F:zinc ion binding"/>
    <property type="evidence" value="ECO:0007669"/>
    <property type="project" value="UniProtKB-KW"/>
</dbReference>
<feature type="transmembrane region" description="Helical" evidence="6">
    <location>
        <begin position="269"/>
        <end position="287"/>
    </location>
</feature>
<dbReference type="HOGENOM" id="CLU_943812_0_0_1"/>
<dbReference type="PANTHER" id="PTHR46481:SF10">
    <property type="entry name" value="ZINC FINGER BED DOMAIN-CONTAINING PROTEIN 39"/>
    <property type="match status" value="1"/>
</dbReference>
<keyword evidence="8" id="KW-1185">Reference proteome</keyword>
<comment type="caution">
    <text evidence="7">The sequence shown here is derived from an EMBL/GenBank/DDBJ whole genome shotgun (WGS) entry which is preliminary data.</text>
</comment>
<keyword evidence="2" id="KW-0479">Metal-binding</keyword>
<dbReference type="Proteomes" id="UP000022910">
    <property type="component" value="Unassembled WGS sequence"/>
</dbReference>
<dbReference type="EMBL" id="JEMT01029967">
    <property type="protein sequence ID" value="EXX50413.1"/>
    <property type="molecule type" value="Genomic_DNA"/>
</dbReference>
<name>A0A015L6F7_RHIIW</name>
<evidence type="ECO:0000256" key="2">
    <source>
        <dbReference type="ARBA" id="ARBA00022723"/>
    </source>
</evidence>
<reference evidence="7 8" key="1">
    <citation type="submission" date="2014-02" db="EMBL/GenBank/DDBJ databases">
        <title>Single nucleus genome sequencing reveals high similarity among nuclei of an endomycorrhizal fungus.</title>
        <authorList>
            <person name="Lin K."/>
            <person name="Geurts R."/>
            <person name="Zhang Z."/>
            <person name="Limpens E."/>
            <person name="Saunders D.G."/>
            <person name="Mu D."/>
            <person name="Pang E."/>
            <person name="Cao H."/>
            <person name="Cha H."/>
            <person name="Lin T."/>
            <person name="Zhou Q."/>
            <person name="Shang Y."/>
            <person name="Li Y."/>
            <person name="Ivanov S."/>
            <person name="Sharma T."/>
            <person name="Velzen R.V."/>
            <person name="Ruijter N.D."/>
            <person name="Aanen D.K."/>
            <person name="Win J."/>
            <person name="Kamoun S."/>
            <person name="Bisseling T."/>
            <person name="Huang S."/>
        </authorList>
    </citation>
    <scope>NUCLEOTIDE SEQUENCE [LARGE SCALE GENOMIC DNA]</scope>
    <source>
        <strain evidence="8">DAOM197198w</strain>
    </source>
</reference>
<dbReference type="OrthoDB" id="2432905at2759"/>
<keyword evidence="3" id="KW-0863">Zinc-finger</keyword>
<organism evidence="7 8">
    <name type="scientific">Rhizophagus irregularis (strain DAOM 197198w)</name>
    <name type="common">Glomus intraradices</name>
    <dbReference type="NCBI Taxonomy" id="1432141"/>
    <lineage>
        <taxon>Eukaryota</taxon>
        <taxon>Fungi</taxon>
        <taxon>Fungi incertae sedis</taxon>
        <taxon>Mucoromycota</taxon>
        <taxon>Glomeromycotina</taxon>
        <taxon>Glomeromycetes</taxon>
        <taxon>Glomerales</taxon>
        <taxon>Glomeraceae</taxon>
        <taxon>Rhizophagus</taxon>
    </lineage>
</organism>
<gene>
    <name evidence="7" type="ORF">RirG_271140</name>
</gene>